<protein>
    <recommendedName>
        <fullName evidence="4">DUF4345 domain-containing protein</fullName>
    </recommendedName>
</protein>
<gene>
    <name evidence="2" type="ORF">AM2010_2696</name>
</gene>
<evidence type="ECO:0000256" key="1">
    <source>
        <dbReference type="SAM" id="Phobius"/>
    </source>
</evidence>
<feature type="transmembrane region" description="Helical" evidence="1">
    <location>
        <begin position="100"/>
        <end position="122"/>
    </location>
</feature>
<dbReference type="RefSeq" id="WP_047807525.1">
    <property type="nucleotide sequence ID" value="NZ_CP011805.1"/>
</dbReference>
<reference evidence="2 3" key="1">
    <citation type="submission" date="2015-06" db="EMBL/GenBank/DDBJ databases">
        <authorList>
            <person name="Kim K.M."/>
        </authorList>
    </citation>
    <scope>NUCLEOTIDE SEQUENCE [LARGE SCALE GENOMIC DNA]</scope>
    <source>
        <strain evidence="2 3">KCTC 22370</strain>
    </source>
</reference>
<evidence type="ECO:0000313" key="2">
    <source>
        <dbReference type="EMBL" id="AKM08751.1"/>
    </source>
</evidence>
<organism evidence="2 3">
    <name type="scientific">Pelagerythrobacter marensis</name>
    <dbReference type="NCBI Taxonomy" id="543877"/>
    <lineage>
        <taxon>Bacteria</taxon>
        <taxon>Pseudomonadati</taxon>
        <taxon>Pseudomonadota</taxon>
        <taxon>Alphaproteobacteria</taxon>
        <taxon>Sphingomonadales</taxon>
        <taxon>Erythrobacteraceae</taxon>
        <taxon>Pelagerythrobacter</taxon>
    </lineage>
</organism>
<dbReference type="PATRIC" id="fig|543877.4.peg.2736"/>
<dbReference type="AlphaFoldDB" id="A0A0G3XDP2"/>
<feature type="transmembrane region" description="Helical" evidence="1">
    <location>
        <begin position="74"/>
        <end position="94"/>
    </location>
</feature>
<keyword evidence="1" id="KW-0472">Membrane</keyword>
<keyword evidence="1" id="KW-0812">Transmembrane</keyword>
<dbReference type="STRING" id="543877.AM2010_2696"/>
<sequence length="127" mass="13234">MRILLTALIFVGGLFYLVTGLGFLVDPVNSGTTFGLKAAGPDGLSTMRADMTAFFVIGAVCMLFGAWRRNGDVLLVPAGLFGIALLGRIVSVAADGTEPGFWLPMAVEAVTVIVLLVASRVLPHPAT</sequence>
<proteinExistence type="predicted"/>
<keyword evidence="3" id="KW-1185">Reference proteome</keyword>
<dbReference type="EMBL" id="CP011805">
    <property type="protein sequence ID" value="AKM08751.1"/>
    <property type="molecule type" value="Genomic_DNA"/>
</dbReference>
<dbReference type="Pfam" id="PF14248">
    <property type="entry name" value="DUF4345"/>
    <property type="match status" value="1"/>
</dbReference>
<evidence type="ECO:0008006" key="4">
    <source>
        <dbReference type="Google" id="ProtNLM"/>
    </source>
</evidence>
<dbReference type="KEGG" id="amx:AM2010_2696"/>
<keyword evidence="1" id="KW-1133">Transmembrane helix</keyword>
<dbReference type="OrthoDB" id="5875348at2"/>
<name>A0A0G3XDP2_9SPHN</name>
<dbReference type="InterPro" id="IPR025597">
    <property type="entry name" value="DUF4345"/>
</dbReference>
<feature type="transmembrane region" description="Helical" evidence="1">
    <location>
        <begin position="51"/>
        <end position="67"/>
    </location>
</feature>
<accession>A0A0G3XDP2</accession>
<dbReference type="Proteomes" id="UP000037643">
    <property type="component" value="Chromosome"/>
</dbReference>
<evidence type="ECO:0000313" key="3">
    <source>
        <dbReference type="Proteomes" id="UP000037643"/>
    </source>
</evidence>